<dbReference type="PANTHER" id="PTHR45954:SF1">
    <property type="entry name" value="LD33695P"/>
    <property type="match status" value="1"/>
</dbReference>
<dbReference type="GO" id="GO:0005938">
    <property type="term" value="C:cell cortex"/>
    <property type="evidence" value="ECO:0007669"/>
    <property type="project" value="TreeGrafter"/>
</dbReference>
<keyword evidence="5" id="KW-0963">Cytoplasm</keyword>
<feature type="compositionally biased region" description="Polar residues" evidence="11">
    <location>
        <begin position="440"/>
        <end position="451"/>
    </location>
</feature>
<reference evidence="12" key="2">
    <citation type="submission" date="2017-10" db="EMBL/GenBank/DDBJ databases">
        <title>Ladona fulva Genome sequencing and assembly.</title>
        <authorList>
            <person name="Murali S."/>
            <person name="Richards S."/>
            <person name="Bandaranaike D."/>
            <person name="Bellair M."/>
            <person name="Blankenburg K."/>
            <person name="Chao H."/>
            <person name="Dinh H."/>
            <person name="Doddapaneni H."/>
            <person name="Dugan-Rocha S."/>
            <person name="Elkadiri S."/>
            <person name="Gnanaolivu R."/>
            <person name="Hernandez B."/>
            <person name="Skinner E."/>
            <person name="Javaid M."/>
            <person name="Lee S."/>
            <person name="Li M."/>
            <person name="Ming W."/>
            <person name="Munidasa M."/>
            <person name="Muniz J."/>
            <person name="Nguyen L."/>
            <person name="Hughes D."/>
            <person name="Osuji N."/>
            <person name="Pu L.-L."/>
            <person name="Puazo M."/>
            <person name="Qu C."/>
            <person name="Quiroz J."/>
            <person name="Raj R."/>
            <person name="Weissenberger G."/>
            <person name="Xin Y."/>
            <person name="Zou X."/>
            <person name="Han Y."/>
            <person name="Worley K."/>
            <person name="Muzny D."/>
            <person name="Gibbs R."/>
        </authorList>
    </citation>
    <scope>NUCLEOTIDE SEQUENCE</scope>
    <source>
        <strain evidence="12">Sampled in the wild</strain>
    </source>
</reference>
<dbReference type="PANTHER" id="PTHR45954">
    <property type="entry name" value="LD33695P"/>
    <property type="match status" value="1"/>
</dbReference>
<keyword evidence="9" id="KW-0472">Membrane</keyword>
<dbReference type="SUPFAM" id="SSF48452">
    <property type="entry name" value="TPR-like"/>
    <property type="match status" value="2"/>
</dbReference>
<evidence type="ECO:0000256" key="10">
    <source>
        <dbReference type="PROSITE-ProRule" id="PRU00339"/>
    </source>
</evidence>
<keyword evidence="7" id="KW-0677">Repeat</keyword>
<dbReference type="Pfam" id="PF13176">
    <property type="entry name" value="TPR_7"/>
    <property type="match status" value="3"/>
</dbReference>
<feature type="region of interest" description="Disordered" evidence="11">
    <location>
        <begin position="431"/>
        <end position="474"/>
    </location>
</feature>
<proteinExistence type="inferred from homology"/>
<evidence type="ECO:0000256" key="1">
    <source>
        <dbReference type="ARBA" id="ARBA00004236"/>
    </source>
</evidence>
<keyword evidence="6" id="KW-0597">Phosphoprotein</keyword>
<evidence type="ECO:0000256" key="4">
    <source>
        <dbReference type="ARBA" id="ARBA00022475"/>
    </source>
</evidence>
<dbReference type="Pfam" id="PF13424">
    <property type="entry name" value="TPR_12"/>
    <property type="match status" value="2"/>
</dbReference>
<feature type="compositionally biased region" description="Polar residues" evidence="11">
    <location>
        <begin position="549"/>
        <end position="570"/>
    </location>
</feature>
<dbReference type="PROSITE" id="PS50877">
    <property type="entry name" value="GOLOCO"/>
    <property type="match status" value="4"/>
</dbReference>
<dbReference type="EMBL" id="KZ308595">
    <property type="protein sequence ID" value="KAG8232132.1"/>
    <property type="molecule type" value="Genomic_DNA"/>
</dbReference>
<evidence type="ECO:0000256" key="11">
    <source>
        <dbReference type="SAM" id="MobiDB-lite"/>
    </source>
</evidence>
<dbReference type="InterPro" id="IPR019734">
    <property type="entry name" value="TPR_rpt"/>
</dbReference>
<dbReference type="Pfam" id="PF02188">
    <property type="entry name" value="GoLoco"/>
    <property type="match status" value="4"/>
</dbReference>
<evidence type="ECO:0000256" key="2">
    <source>
        <dbReference type="ARBA" id="ARBA00004496"/>
    </source>
</evidence>
<organism evidence="12 13">
    <name type="scientific">Ladona fulva</name>
    <name type="common">Scarce chaser dragonfly</name>
    <name type="synonym">Libellula fulva</name>
    <dbReference type="NCBI Taxonomy" id="123851"/>
    <lineage>
        <taxon>Eukaryota</taxon>
        <taxon>Metazoa</taxon>
        <taxon>Ecdysozoa</taxon>
        <taxon>Arthropoda</taxon>
        <taxon>Hexapoda</taxon>
        <taxon>Insecta</taxon>
        <taxon>Pterygota</taxon>
        <taxon>Palaeoptera</taxon>
        <taxon>Odonata</taxon>
        <taxon>Epiprocta</taxon>
        <taxon>Anisoptera</taxon>
        <taxon>Libelluloidea</taxon>
        <taxon>Libellulidae</taxon>
        <taxon>Ladona</taxon>
    </lineage>
</organism>
<dbReference type="AlphaFoldDB" id="A0A8K0P3V6"/>
<reference evidence="12" key="1">
    <citation type="submission" date="2013-04" db="EMBL/GenBank/DDBJ databases">
        <authorList>
            <person name="Qu J."/>
            <person name="Murali S.C."/>
            <person name="Bandaranaike D."/>
            <person name="Bellair M."/>
            <person name="Blankenburg K."/>
            <person name="Chao H."/>
            <person name="Dinh H."/>
            <person name="Doddapaneni H."/>
            <person name="Downs B."/>
            <person name="Dugan-Rocha S."/>
            <person name="Elkadiri S."/>
            <person name="Gnanaolivu R.D."/>
            <person name="Hernandez B."/>
            <person name="Javaid M."/>
            <person name="Jayaseelan J.C."/>
            <person name="Lee S."/>
            <person name="Li M."/>
            <person name="Ming W."/>
            <person name="Munidasa M."/>
            <person name="Muniz J."/>
            <person name="Nguyen L."/>
            <person name="Ongeri F."/>
            <person name="Osuji N."/>
            <person name="Pu L.-L."/>
            <person name="Puazo M."/>
            <person name="Qu C."/>
            <person name="Quiroz J."/>
            <person name="Raj R."/>
            <person name="Weissenberger G."/>
            <person name="Xin Y."/>
            <person name="Zou X."/>
            <person name="Han Y."/>
            <person name="Richards S."/>
            <person name="Worley K."/>
            <person name="Muzny D."/>
            <person name="Gibbs R."/>
        </authorList>
    </citation>
    <scope>NUCLEOTIDE SEQUENCE</scope>
    <source>
        <strain evidence="12">Sampled in the wild</strain>
    </source>
</reference>
<name>A0A8K0P3V6_LADFU</name>
<dbReference type="GO" id="GO:0000132">
    <property type="term" value="P:establishment of mitotic spindle orientation"/>
    <property type="evidence" value="ECO:0007669"/>
    <property type="project" value="TreeGrafter"/>
</dbReference>
<dbReference type="GO" id="GO:0005092">
    <property type="term" value="F:GDP-dissociation inhibitor activity"/>
    <property type="evidence" value="ECO:0007669"/>
    <property type="project" value="TreeGrafter"/>
</dbReference>
<keyword evidence="4" id="KW-1003">Cell membrane</keyword>
<dbReference type="SMART" id="SM00028">
    <property type="entry name" value="TPR"/>
    <property type="match status" value="7"/>
</dbReference>
<gene>
    <name evidence="12" type="ORF">J437_LFUL012141</name>
</gene>
<feature type="region of interest" description="Disordered" evidence="11">
    <location>
        <begin position="380"/>
        <end position="419"/>
    </location>
</feature>
<dbReference type="SMART" id="SM00390">
    <property type="entry name" value="GoLoco"/>
    <property type="match status" value="4"/>
</dbReference>
<evidence type="ECO:0000256" key="5">
    <source>
        <dbReference type="ARBA" id="ARBA00022490"/>
    </source>
</evidence>
<dbReference type="Gene3D" id="1.25.40.10">
    <property type="entry name" value="Tetratricopeptide repeat domain"/>
    <property type="match status" value="3"/>
</dbReference>
<comment type="subcellular location">
    <subcellularLocation>
        <location evidence="1">Cell membrane</location>
    </subcellularLocation>
    <subcellularLocation>
        <location evidence="2">Cytoplasm</location>
    </subcellularLocation>
</comment>
<feature type="repeat" description="TPR" evidence="10">
    <location>
        <begin position="240"/>
        <end position="273"/>
    </location>
</feature>
<sequence>MSSASTDKLACVGGSGMDGNTCLELALEGERLCKAGDCRAGVAYFEAAISAGTDDLRTLSAIYSQLGNAYFYLGDYVKAMQYHKHDLTLARTMGDKLGEAKASGNLGNTLKVMGKFDEAMICCKRHLEISQDLNDKVGEGRALYNLGNVYHAKGKHIGRLGQQDPGEFPEEVRSCLQQAVYYYEENLRLMRELGDTAAQGRACGNLGNTHYLLGNFTQSISYHNERLKIAREFGDKAAERRAHSNLGNAHIFLGEFEVAADHYKRTLVLAQDLGDRAVEAQACYSLGNTYTLLRDYPTAVDYHLRHLRIAQELMDRVGEGRACWSLGNAHSAMGNHEKALYFATKHLEISKEIGDQMGQATAQMNVGDLRKVLGLPPGGSLDCVSPDNGDNEEARSRVENLTQEGIMPISSSSPDWRNRVRRKSMEQLDLIKLTPDGKQRSSASSLQTASAGHSPLPSPSATASESKAGASHLDDEESFFDLLSRFQSKRMDDQRCSLTVADSNKENQLHLAQATALVKNNFSLSNNNNVSNHSSSSEKVPVLNNSTVHKSALSNSNGNNKGPVLTNNDLSVGAGNSGAEGGNKLQEELLDLIAGMQSKRMDEQRVALPHLPGLHPPSGNASPHNHPALQRLSMPASSLPHNPSDEPPTAPPDDSFFEMLMRCQGTRLEDQRSSLPPNGDEPPPAAAPSRGPTVPDEDFFSLIMRLQSGRMEDQRAAVPLPSQNSAVKKEETKFKVSSSHSSHHGRGNNNGKGSHNRKDLKK</sequence>
<dbReference type="Proteomes" id="UP000792457">
    <property type="component" value="Unassembled WGS sequence"/>
</dbReference>
<evidence type="ECO:0000256" key="9">
    <source>
        <dbReference type="ARBA" id="ARBA00023136"/>
    </source>
</evidence>
<dbReference type="GO" id="GO:0001965">
    <property type="term" value="F:G-protein alpha-subunit binding"/>
    <property type="evidence" value="ECO:0007669"/>
    <property type="project" value="TreeGrafter"/>
</dbReference>
<evidence type="ECO:0000313" key="12">
    <source>
        <dbReference type="EMBL" id="KAG8232132.1"/>
    </source>
</evidence>
<dbReference type="OrthoDB" id="286233at2759"/>
<dbReference type="PROSITE" id="PS50005">
    <property type="entry name" value="TPR"/>
    <property type="match status" value="2"/>
</dbReference>
<evidence type="ECO:0008006" key="14">
    <source>
        <dbReference type="Google" id="ProtNLM"/>
    </source>
</evidence>
<evidence type="ECO:0000313" key="13">
    <source>
        <dbReference type="Proteomes" id="UP000792457"/>
    </source>
</evidence>
<keyword evidence="13" id="KW-1185">Reference proteome</keyword>
<dbReference type="FunFam" id="1.25.40.10:FF:000043">
    <property type="entry name" value="G-protein-signaling modulator 2 isoform X1"/>
    <property type="match status" value="1"/>
</dbReference>
<accession>A0A8K0P3V6</accession>
<comment type="similarity">
    <text evidence="3">Belongs to the GPSM family.</text>
</comment>
<feature type="region of interest" description="Disordered" evidence="11">
    <location>
        <begin position="609"/>
        <end position="656"/>
    </location>
</feature>
<dbReference type="InterPro" id="IPR011990">
    <property type="entry name" value="TPR-like_helical_dom_sf"/>
</dbReference>
<protein>
    <recommendedName>
        <fullName evidence="14">G-protein-signaling modulator 2</fullName>
    </recommendedName>
</protein>
<evidence type="ECO:0000256" key="7">
    <source>
        <dbReference type="ARBA" id="ARBA00022737"/>
    </source>
</evidence>
<feature type="region of interest" description="Disordered" evidence="11">
    <location>
        <begin position="549"/>
        <end position="579"/>
    </location>
</feature>
<feature type="region of interest" description="Disordered" evidence="11">
    <location>
        <begin position="669"/>
        <end position="762"/>
    </location>
</feature>
<dbReference type="InterPro" id="IPR052386">
    <property type="entry name" value="GPSM"/>
</dbReference>
<evidence type="ECO:0000256" key="3">
    <source>
        <dbReference type="ARBA" id="ARBA00006600"/>
    </source>
</evidence>
<dbReference type="InterPro" id="IPR003109">
    <property type="entry name" value="GoLoco_motif"/>
</dbReference>
<dbReference type="GO" id="GO:0005886">
    <property type="term" value="C:plasma membrane"/>
    <property type="evidence" value="ECO:0007669"/>
    <property type="project" value="UniProtKB-SubCell"/>
</dbReference>
<feature type="repeat" description="TPR" evidence="10">
    <location>
        <begin position="60"/>
        <end position="93"/>
    </location>
</feature>
<evidence type="ECO:0000256" key="8">
    <source>
        <dbReference type="ARBA" id="ARBA00022803"/>
    </source>
</evidence>
<comment type="caution">
    <text evidence="12">The sequence shown here is derived from an EMBL/GenBank/DDBJ whole genome shotgun (WGS) entry which is preliminary data.</text>
</comment>
<keyword evidence="8 10" id="KW-0802">TPR repeat</keyword>
<feature type="compositionally biased region" description="Polar residues" evidence="11">
    <location>
        <begin position="399"/>
        <end position="415"/>
    </location>
</feature>
<evidence type="ECO:0000256" key="6">
    <source>
        <dbReference type="ARBA" id="ARBA00022553"/>
    </source>
</evidence>